<comment type="catalytic activity">
    <reaction evidence="1">
        <text>(7,8-dihydropterin-6-yl)methyl diphosphate + 4-aminobenzoate = 7,8-dihydropteroate + diphosphate</text>
        <dbReference type="Rhea" id="RHEA:19949"/>
        <dbReference type="ChEBI" id="CHEBI:17836"/>
        <dbReference type="ChEBI" id="CHEBI:17839"/>
        <dbReference type="ChEBI" id="CHEBI:33019"/>
        <dbReference type="ChEBI" id="CHEBI:72950"/>
        <dbReference type="EC" id="2.5.1.15"/>
    </reaction>
</comment>
<dbReference type="NCBIfam" id="TIGR01496">
    <property type="entry name" value="DHPS"/>
    <property type="match status" value="1"/>
</dbReference>
<evidence type="ECO:0000256" key="7">
    <source>
        <dbReference type="ARBA" id="ARBA00022679"/>
    </source>
</evidence>
<feature type="non-terminal residue" evidence="14">
    <location>
        <position position="1"/>
    </location>
</feature>
<evidence type="ECO:0000256" key="1">
    <source>
        <dbReference type="ARBA" id="ARBA00000012"/>
    </source>
</evidence>
<organism evidence="14 15">
    <name type="scientific">Pseudooceanicola lipolyticus</name>
    <dbReference type="NCBI Taxonomy" id="2029104"/>
    <lineage>
        <taxon>Bacteria</taxon>
        <taxon>Pseudomonadati</taxon>
        <taxon>Pseudomonadota</taxon>
        <taxon>Alphaproteobacteria</taxon>
        <taxon>Rhodobacterales</taxon>
        <taxon>Paracoccaceae</taxon>
        <taxon>Pseudooceanicola</taxon>
    </lineage>
</organism>
<dbReference type="GO" id="GO:0046656">
    <property type="term" value="P:folic acid biosynthetic process"/>
    <property type="evidence" value="ECO:0007669"/>
    <property type="project" value="UniProtKB-KW"/>
</dbReference>
<reference evidence="14 15" key="1">
    <citation type="journal article" date="2018" name="Int. J. Syst. Evol. Microbiol.">
        <title>Pseudooceanicola lipolyticus sp. nov., a marine alphaproteobacterium, reclassification of Oceanicola flagellatus as Pseudooceanicola flagellatus comb. nov. and emended description of the genus Pseudooceanicola.</title>
        <authorList>
            <person name="Huang M.-M."/>
            <person name="Guo L.-L."/>
            <person name="Wu Y.-H."/>
            <person name="Lai Q.-L."/>
            <person name="Shao Z.-Z."/>
            <person name="Wang C.-S."/>
            <person name="Wu M."/>
            <person name="Xu X.-W."/>
        </authorList>
    </citation>
    <scope>NUCLEOTIDE SEQUENCE [LARGE SCALE GENOMIC DNA]</scope>
    <source>
        <strain evidence="14 15">157</strain>
    </source>
</reference>
<evidence type="ECO:0000256" key="9">
    <source>
        <dbReference type="ARBA" id="ARBA00022842"/>
    </source>
</evidence>
<comment type="caution">
    <text evidence="14">The sequence shown here is derived from an EMBL/GenBank/DDBJ whole genome shotgun (WGS) entry which is preliminary data.</text>
</comment>
<protein>
    <recommendedName>
        <fullName evidence="6 12">Dihydropteroate synthase</fullName>
        <shortName evidence="12">DHPS</shortName>
        <ecNumber evidence="5 12">2.5.1.15</ecNumber>
    </recommendedName>
    <alternativeName>
        <fullName evidence="11 12">Dihydropteroate pyrophosphorylase</fullName>
    </alternativeName>
</protein>
<evidence type="ECO:0000256" key="2">
    <source>
        <dbReference type="ARBA" id="ARBA00001946"/>
    </source>
</evidence>
<dbReference type="AlphaFoldDB" id="A0A2M8IWT9"/>
<dbReference type="EC" id="2.5.1.15" evidence="5 12"/>
<keyword evidence="9 12" id="KW-0460">Magnesium</keyword>
<keyword evidence="7 12" id="KW-0808">Transferase</keyword>
<dbReference type="PROSITE" id="PS00792">
    <property type="entry name" value="DHPS_1"/>
    <property type="match status" value="1"/>
</dbReference>
<dbReference type="PROSITE" id="PS00793">
    <property type="entry name" value="DHPS_2"/>
    <property type="match status" value="1"/>
</dbReference>
<comment type="cofactor">
    <cofactor evidence="2 12">
        <name>Mg(2+)</name>
        <dbReference type="ChEBI" id="CHEBI:18420"/>
    </cofactor>
</comment>
<evidence type="ECO:0000256" key="12">
    <source>
        <dbReference type="RuleBase" id="RU361205"/>
    </source>
</evidence>
<evidence type="ECO:0000256" key="5">
    <source>
        <dbReference type="ARBA" id="ARBA00012458"/>
    </source>
</evidence>
<dbReference type="InterPro" id="IPR011005">
    <property type="entry name" value="Dihydropteroate_synth-like_sf"/>
</dbReference>
<dbReference type="InterPro" id="IPR006390">
    <property type="entry name" value="DHP_synth_dom"/>
</dbReference>
<dbReference type="Proteomes" id="UP000231553">
    <property type="component" value="Unassembled WGS sequence"/>
</dbReference>
<keyword evidence="8 12" id="KW-0479">Metal-binding</keyword>
<keyword evidence="15" id="KW-1185">Reference proteome</keyword>
<evidence type="ECO:0000313" key="15">
    <source>
        <dbReference type="Proteomes" id="UP000231553"/>
    </source>
</evidence>
<dbReference type="Gene3D" id="3.20.20.20">
    <property type="entry name" value="Dihydropteroate synthase-like"/>
    <property type="match status" value="1"/>
</dbReference>
<comment type="function">
    <text evidence="12">Catalyzes the condensation of para-aminobenzoate (pABA) with 6-hydroxymethyl-7,8-dihydropterin diphosphate (DHPt-PP) to form 7,8-dihydropteroate (H2Pte), the immediate precursor of folate derivatives.</text>
</comment>
<evidence type="ECO:0000256" key="3">
    <source>
        <dbReference type="ARBA" id="ARBA00004763"/>
    </source>
</evidence>
<dbReference type="GO" id="GO:0046654">
    <property type="term" value="P:tetrahydrofolate biosynthetic process"/>
    <property type="evidence" value="ECO:0007669"/>
    <property type="project" value="UniProtKB-UniPathway"/>
</dbReference>
<dbReference type="GO" id="GO:0005829">
    <property type="term" value="C:cytosol"/>
    <property type="evidence" value="ECO:0007669"/>
    <property type="project" value="TreeGrafter"/>
</dbReference>
<dbReference type="PROSITE" id="PS50972">
    <property type="entry name" value="PTERIN_BINDING"/>
    <property type="match status" value="1"/>
</dbReference>
<name>A0A2M8IWT9_9RHOB</name>
<evidence type="ECO:0000256" key="10">
    <source>
        <dbReference type="ARBA" id="ARBA00022909"/>
    </source>
</evidence>
<dbReference type="InterPro" id="IPR000489">
    <property type="entry name" value="Pterin-binding_dom"/>
</dbReference>
<dbReference type="Pfam" id="PF00809">
    <property type="entry name" value="Pterin_bind"/>
    <property type="match status" value="1"/>
</dbReference>
<dbReference type="PANTHER" id="PTHR20941">
    <property type="entry name" value="FOLATE SYNTHESIS PROTEINS"/>
    <property type="match status" value="1"/>
</dbReference>
<dbReference type="SUPFAM" id="SSF51717">
    <property type="entry name" value="Dihydropteroate synthetase-like"/>
    <property type="match status" value="1"/>
</dbReference>
<dbReference type="GO" id="GO:0046872">
    <property type="term" value="F:metal ion binding"/>
    <property type="evidence" value="ECO:0007669"/>
    <property type="project" value="UniProtKB-KW"/>
</dbReference>
<feature type="domain" description="Pterin-binding" evidence="13">
    <location>
        <begin position="30"/>
        <end position="284"/>
    </location>
</feature>
<gene>
    <name evidence="14" type="primary">folP</name>
    <name evidence="14" type="ORF">CVM52_19640</name>
</gene>
<dbReference type="PANTHER" id="PTHR20941:SF1">
    <property type="entry name" value="FOLIC ACID SYNTHESIS PROTEIN FOL1"/>
    <property type="match status" value="1"/>
</dbReference>
<evidence type="ECO:0000256" key="11">
    <source>
        <dbReference type="ARBA" id="ARBA00030193"/>
    </source>
</evidence>
<proteinExistence type="inferred from homology"/>
<dbReference type="RefSeq" id="WP_100164127.1">
    <property type="nucleotide sequence ID" value="NZ_PGTB01000125.1"/>
</dbReference>
<comment type="pathway">
    <text evidence="3 12">Cofactor biosynthesis; tetrahydrofolate biosynthesis; 7,8-dihydrofolate from 2-amino-4-hydroxy-6-hydroxymethyl-7,8-dihydropteridine diphosphate and 4-aminobenzoate: step 1/2.</text>
</comment>
<dbReference type="InterPro" id="IPR045031">
    <property type="entry name" value="DHP_synth-like"/>
</dbReference>
<evidence type="ECO:0000313" key="14">
    <source>
        <dbReference type="EMBL" id="PJE34958.1"/>
    </source>
</evidence>
<dbReference type="GO" id="GO:0004156">
    <property type="term" value="F:dihydropteroate synthase activity"/>
    <property type="evidence" value="ECO:0007669"/>
    <property type="project" value="UniProtKB-EC"/>
</dbReference>
<evidence type="ECO:0000256" key="8">
    <source>
        <dbReference type="ARBA" id="ARBA00022723"/>
    </source>
</evidence>
<comment type="similarity">
    <text evidence="4 12">Belongs to the DHPS family.</text>
</comment>
<evidence type="ECO:0000256" key="4">
    <source>
        <dbReference type="ARBA" id="ARBA00009503"/>
    </source>
</evidence>
<dbReference type="UniPathway" id="UPA00077">
    <property type="reaction ID" value="UER00156"/>
</dbReference>
<dbReference type="FunFam" id="3.20.20.20:FF:000006">
    <property type="entry name" value="Dihydropteroate synthase"/>
    <property type="match status" value="1"/>
</dbReference>
<accession>A0A2M8IWT9</accession>
<dbReference type="EMBL" id="PGTB01000125">
    <property type="protein sequence ID" value="PJE34958.1"/>
    <property type="molecule type" value="Genomic_DNA"/>
</dbReference>
<evidence type="ECO:0000259" key="13">
    <source>
        <dbReference type="PROSITE" id="PS50972"/>
    </source>
</evidence>
<dbReference type="OrthoDB" id="9811744at2"/>
<dbReference type="CDD" id="cd00739">
    <property type="entry name" value="DHPS"/>
    <property type="match status" value="1"/>
</dbReference>
<keyword evidence="10 12" id="KW-0289">Folate biosynthesis</keyword>
<evidence type="ECO:0000256" key="6">
    <source>
        <dbReference type="ARBA" id="ARBA00016919"/>
    </source>
</evidence>
<sequence>LIPAAEIPGDVRTRLTAARAPVAGLDMGQPQIMGIVNVTPDSFSDGGRHYAHDAALAAAQQMAAAGVAILDIGGESTRPGAAEVPEAEEIARTAPVIASIRALTGLPISIDTRKAAVARAAIDAGADLVNDVSGLTFDPALAPYCAGAGLPVCVMHAQGDPETMQDDPRYGDVLLEVFDFLETRIAALEAAGIPRARILADPGIGFGKSQAHNLTLLQNLSLFHGLGCPILLGVSRKAFIGRIGGEPQAARRAPGSIAVGLAALAQGVQILRVHDVPETVQALRLWQAVR</sequence>